<feature type="domain" description="C2H2-type" evidence="2">
    <location>
        <begin position="15"/>
        <end position="45"/>
    </location>
</feature>
<evidence type="ECO:0000313" key="3">
    <source>
        <dbReference type="EMBL" id="GAW07935.1"/>
    </source>
</evidence>
<reference evidence="3 4" key="2">
    <citation type="submission" date="2017-02" db="EMBL/GenBank/DDBJ databases">
        <title>A genome survey and senescence transcriptome analysis in Lentinula edodes.</title>
        <authorList>
            <person name="Sakamoto Y."/>
            <person name="Nakade K."/>
            <person name="Sato S."/>
            <person name="Yoshida Y."/>
            <person name="Miyazaki K."/>
            <person name="Natsume S."/>
            <person name="Konno N."/>
        </authorList>
    </citation>
    <scope>NUCLEOTIDE SEQUENCE [LARGE SCALE GENOMIC DNA]</scope>
    <source>
        <strain evidence="3 4">NBRC 111202</strain>
    </source>
</reference>
<protein>
    <submittedName>
        <fullName evidence="3">Zinc-finger-containing protein</fullName>
    </submittedName>
</protein>
<dbReference type="GO" id="GO:0008270">
    <property type="term" value="F:zinc ion binding"/>
    <property type="evidence" value="ECO:0007669"/>
    <property type="project" value="UniProtKB-KW"/>
</dbReference>
<dbReference type="AlphaFoldDB" id="A0A1Q3EL65"/>
<evidence type="ECO:0000313" key="4">
    <source>
        <dbReference type="Proteomes" id="UP000188533"/>
    </source>
</evidence>
<organism evidence="3 4">
    <name type="scientific">Lentinula edodes</name>
    <name type="common">Shiitake mushroom</name>
    <name type="synonym">Lentinus edodes</name>
    <dbReference type="NCBI Taxonomy" id="5353"/>
    <lineage>
        <taxon>Eukaryota</taxon>
        <taxon>Fungi</taxon>
        <taxon>Dikarya</taxon>
        <taxon>Basidiomycota</taxon>
        <taxon>Agaricomycotina</taxon>
        <taxon>Agaricomycetes</taxon>
        <taxon>Agaricomycetidae</taxon>
        <taxon>Agaricales</taxon>
        <taxon>Marasmiineae</taxon>
        <taxon>Omphalotaceae</taxon>
        <taxon>Lentinula</taxon>
    </lineage>
</organism>
<comment type="caution">
    <text evidence="3">The sequence shown here is derived from an EMBL/GenBank/DDBJ whole genome shotgun (WGS) entry which is preliminary data.</text>
</comment>
<sequence length="84" mass="9916">MNSLRRHYLLSNRHQYCATCDKSFDSALALRIHNEHATYHRDERNEDEDTLAEANLPDLSTRSEENVCYPLRAYVLFNLYHACL</sequence>
<keyword evidence="1 3" id="KW-0862">Zinc</keyword>
<reference evidence="3 4" key="1">
    <citation type="submission" date="2016-08" db="EMBL/GenBank/DDBJ databases">
        <authorList>
            <consortium name="Lentinula edodes genome sequencing consortium"/>
            <person name="Sakamoto Y."/>
            <person name="Nakade K."/>
            <person name="Sato S."/>
            <person name="Yoshida Y."/>
            <person name="Miyazaki K."/>
            <person name="Natsume S."/>
            <person name="Konno N."/>
        </authorList>
    </citation>
    <scope>NUCLEOTIDE SEQUENCE [LARGE SCALE GENOMIC DNA]</scope>
    <source>
        <strain evidence="3 4">NBRC 111202</strain>
    </source>
</reference>
<keyword evidence="1 3" id="KW-0863">Zinc-finger</keyword>
<gene>
    <name evidence="3" type="ORF">LENED_009964</name>
</gene>
<accession>A0A1Q3EL65</accession>
<dbReference type="EMBL" id="BDGU01000537">
    <property type="protein sequence ID" value="GAW07935.1"/>
    <property type="molecule type" value="Genomic_DNA"/>
</dbReference>
<dbReference type="InterPro" id="IPR013087">
    <property type="entry name" value="Znf_C2H2_type"/>
</dbReference>
<dbReference type="Proteomes" id="UP000188533">
    <property type="component" value="Unassembled WGS sequence"/>
</dbReference>
<proteinExistence type="predicted"/>
<dbReference type="PROSITE" id="PS50157">
    <property type="entry name" value="ZINC_FINGER_C2H2_2"/>
    <property type="match status" value="1"/>
</dbReference>
<keyword evidence="4" id="KW-1185">Reference proteome</keyword>
<name>A0A1Q3EL65_LENED</name>
<evidence type="ECO:0000259" key="2">
    <source>
        <dbReference type="PROSITE" id="PS50157"/>
    </source>
</evidence>
<keyword evidence="1 3" id="KW-0479">Metal-binding</keyword>
<evidence type="ECO:0000256" key="1">
    <source>
        <dbReference type="PROSITE-ProRule" id="PRU00042"/>
    </source>
</evidence>